<dbReference type="AlphaFoldDB" id="A0A0L6VJ19"/>
<organism evidence="3 4">
    <name type="scientific">Puccinia sorghi</name>
    <dbReference type="NCBI Taxonomy" id="27349"/>
    <lineage>
        <taxon>Eukaryota</taxon>
        <taxon>Fungi</taxon>
        <taxon>Dikarya</taxon>
        <taxon>Basidiomycota</taxon>
        <taxon>Pucciniomycotina</taxon>
        <taxon>Pucciniomycetes</taxon>
        <taxon>Pucciniales</taxon>
        <taxon>Pucciniaceae</taxon>
        <taxon>Puccinia</taxon>
    </lineage>
</organism>
<dbReference type="GO" id="GO:0008270">
    <property type="term" value="F:zinc ion binding"/>
    <property type="evidence" value="ECO:0007669"/>
    <property type="project" value="InterPro"/>
</dbReference>
<evidence type="ECO:0000256" key="2">
    <source>
        <dbReference type="SAM" id="MobiDB-lite"/>
    </source>
</evidence>
<accession>A0A0L6VJ19</accession>
<reference evidence="3 4" key="1">
    <citation type="submission" date="2015-08" db="EMBL/GenBank/DDBJ databases">
        <title>Next Generation Sequencing and Analysis of the Genome of Puccinia sorghi L Schw, the Causal Agent of Maize Common Rust.</title>
        <authorList>
            <person name="Rochi L."/>
            <person name="Burguener G."/>
            <person name="Darino M."/>
            <person name="Turjanski A."/>
            <person name="Kreff E."/>
            <person name="Dieguez M.J."/>
            <person name="Sacco F."/>
        </authorList>
    </citation>
    <scope>NUCLEOTIDE SEQUENCE [LARGE SCALE GENOMIC DNA]</scope>
    <source>
        <strain evidence="3 4">RO10H11247</strain>
    </source>
</reference>
<proteinExistence type="predicted"/>
<dbReference type="InterPro" id="IPR036875">
    <property type="entry name" value="Znf_CCHC_sf"/>
</dbReference>
<dbReference type="EMBL" id="LAVV01005578">
    <property type="protein sequence ID" value="KNZ60776.1"/>
    <property type="molecule type" value="Genomic_DNA"/>
</dbReference>
<protein>
    <recommendedName>
        <fullName evidence="5">CCHC-type domain-containing protein</fullName>
    </recommendedName>
</protein>
<dbReference type="OrthoDB" id="3205788at2759"/>
<evidence type="ECO:0000313" key="3">
    <source>
        <dbReference type="EMBL" id="KNZ60776.1"/>
    </source>
</evidence>
<keyword evidence="4" id="KW-1185">Reference proteome</keyword>
<dbReference type="GO" id="GO:0003676">
    <property type="term" value="F:nucleic acid binding"/>
    <property type="evidence" value="ECO:0007669"/>
    <property type="project" value="InterPro"/>
</dbReference>
<feature type="non-terminal residue" evidence="3">
    <location>
        <position position="1"/>
    </location>
</feature>
<feature type="region of interest" description="Disordered" evidence="2">
    <location>
        <begin position="1"/>
        <end position="33"/>
    </location>
</feature>
<sequence>TLAIQLTSEIEASRSHPAHPTHNPNPPAAADPKAMDLSAMNSQLSDTDQVKLMKNGQCFHCRQKGHLSRDFPGRTGQSSRPVQLSDLEALIK</sequence>
<gene>
    <name evidence="3" type="ORF">VP01_15021g1</name>
</gene>
<keyword evidence="1" id="KW-0507">mRNA processing</keyword>
<feature type="region of interest" description="Disordered" evidence="2">
    <location>
        <begin position="65"/>
        <end position="92"/>
    </location>
</feature>
<dbReference type="SUPFAM" id="SSF57756">
    <property type="entry name" value="Retrovirus zinc finger-like domains"/>
    <property type="match status" value="1"/>
</dbReference>
<comment type="caution">
    <text evidence="3">The sequence shown here is derived from an EMBL/GenBank/DDBJ whole genome shotgun (WGS) entry which is preliminary data.</text>
</comment>
<evidence type="ECO:0008006" key="5">
    <source>
        <dbReference type="Google" id="ProtNLM"/>
    </source>
</evidence>
<evidence type="ECO:0000256" key="1">
    <source>
        <dbReference type="ARBA" id="ARBA00022664"/>
    </source>
</evidence>
<feature type="compositionally biased region" description="Polar residues" evidence="2">
    <location>
        <begin position="1"/>
        <end position="10"/>
    </location>
</feature>
<evidence type="ECO:0000313" key="4">
    <source>
        <dbReference type="Proteomes" id="UP000037035"/>
    </source>
</evidence>
<dbReference type="Gene3D" id="4.10.60.10">
    <property type="entry name" value="Zinc finger, CCHC-type"/>
    <property type="match status" value="1"/>
</dbReference>
<dbReference type="GO" id="GO:0006397">
    <property type="term" value="P:mRNA processing"/>
    <property type="evidence" value="ECO:0007669"/>
    <property type="project" value="UniProtKB-KW"/>
</dbReference>
<name>A0A0L6VJ19_9BASI</name>
<dbReference type="VEuPathDB" id="FungiDB:VP01_15021g1"/>
<dbReference type="Proteomes" id="UP000037035">
    <property type="component" value="Unassembled WGS sequence"/>
</dbReference>